<keyword evidence="5" id="KW-0325">Glycoprotein</keyword>
<keyword evidence="7 9" id="KW-1015">Disulfide bond</keyword>
<keyword evidence="4" id="KW-0964">Secreted</keyword>
<feature type="disulfide bond" evidence="9">
    <location>
        <begin position="56"/>
        <end position="63"/>
    </location>
</feature>
<keyword evidence="9" id="KW-0479">Metal-binding</keyword>
<protein>
    <recommendedName>
        <fullName evidence="11">CFEM domain-containing protein</fullName>
    </recommendedName>
</protein>
<dbReference type="RefSeq" id="XP_029764704.1">
    <property type="nucleotide sequence ID" value="XM_029907536.1"/>
</dbReference>
<evidence type="ECO:0000256" key="6">
    <source>
        <dbReference type="ARBA" id="ARBA00022729"/>
    </source>
</evidence>
<dbReference type="InterPro" id="IPR008427">
    <property type="entry name" value="Extracellular_membr_CFEM_dom"/>
</dbReference>
<dbReference type="HOGENOM" id="CLU_1570314_0_0_1"/>
<keyword evidence="9" id="KW-0408">Iron</keyword>
<feature type="binding site" description="axial binding residue" evidence="9">
    <location>
        <position position="60"/>
    </location>
    <ligand>
        <name>heme</name>
        <dbReference type="ChEBI" id="CHEBI:30413"/>
    </ligand>
    <ligandPart>
        <name>Fe</name>
        <dbReference type="ChEBI" id="CHEBI:18248"/>
    </ligandPart>
</feature>
<dbReference type="Pfam" id="PF05730">
    <property type="entry name" value="CFEM"/>
    <property type="match status" value="1"/>
</dbReference>
<evidence type="ECO:0000259" key="11">
    <source>
        <dbReference type="PROSITE" id="PS52012"/>
    </source>
</evidence>
<dbReference type="GO" id="GO:0005576">
    <property type="term" value="C:extracellular region"/>
    <property type="evidence" value="ECO:0007669"/>
    <property type="project" value="UniProtKB-SubCell"/>
</dbReference>
<feature type="domain" description="CFEM" evidence="11">
    <location>
        <begin position="15"/>
        <end position="128"/>
    </location>
</feature>
<keyword evidence="9" id="KW-0349">Heme</keyword>
<evidence type="ECO:0000256" key="2">
    <source>
        <dbReference type="ARBA" id="ARBA00004613"/>
    </source>
</evidence>
<reference evidence="12 13" key="1">
    <citation type="journal article" date="2014" name="BMC Genomics">
        <title>Genome sequencing of four Aureobasidium pullulans varieties: biotechnological potential, stress tolerance, and description of new species.</title>
        <authorList>
            <person name="Gostin Ar C."/>
            <person name="Ohm R.A."/>
            <person name="Kogej T."/>
            <person name="Sonjak S."/>
            <person name="Turk M."/>
            <person name="Zajc J."/>
            <person name="Zalar P."/>
            <person name="Grube M."/>
            <person name="Sun H."/>
            <person name="Han J."/>
            <person name="Sharma A."/>
            <person name="Chiniquy J."/>
            <person name="Ngan C.Y."/>
            <person name="Lipzen A."/>
            <person name="Barry K."/>
            <person name="Grigoriev I.V."/>
            <person name="Gunde-Cimerman N."/>
        </authorList>
    </citation>
    <scope>NUCLEOTIDE SEQUENCE [LARGE SCALE GENOMIC DNA]</scope>
    <source>
        <strain evidence="12 13">EXF-150</strain>
    </source>
</reference>
<keyword evidence="13" id="KW-1185">Reference proteome</keyword>
<evidence type="ECO:0000256" key="4">
    <source>
        <dbReference type="ARBA" id="ARBA00022525"/>
    </source>
</evidence>
<keyword evidence="6 10" id="KW-0732">Signal</keyword>
<evidence type="ECO:0000256" key="3">
    <source>
        <dbReference type="ARBA" id="ARBA00010031"/>
    </source>
</evidence>
<evidence type="ECO:0000256" key="9">
    <source>
        <dbReference type="PROSITE-ProRule" id="PRU01356"/>
    </source>
</evidence>
<keyword evidence="5" id="KW-0336">GPI-anchor</keyword>
<feature type="chain" id="PRO_5001702952" description="CFEM domain-containing protein" evidence="10">
    <location>
        <begin position="19"/>
        <end position="170"/>
    </location>
</feature>
<evidence type="ECO:0000256" key="10">
    <source>
        <dbReference type="SAM" id="SignalP"/>
    </source>
</evidence>
<organism evidence="12 13">
    <name type="scientific">Aureobasidium pullulans EXF-150</name>
    <dbReference type="NCBI Taxonomy" id="1043002"/>
    <lineage>
        <taxon>Eukaryota</taxon>
        <taxon>Fungi</taxon>
        <taxon>Dikarya</taxon>
        <taxon>Ascomycota</taxon>
        <taxon>Pezizomycotina</taxon>
        <taxon>Dothideomycetes</taxon>
        <taxon>Dothideomycetidae</taxon>
        <taxon>Dothideales</taxon>
        <taxon>Saccotheciaceae</taxon>
        <taxon>Aureobasidium</taxon>
    </lineage>
</organism>
<dbReference type="GeneID" id="40749842"/>
<comment type="similarity">
    <text evidence="3">Belongs to the RBT5 family.</text>
</comment>
<comment type="subcellular location">
    <subcellularLocation>
        <location evidence="1">Membrane</location>
        <topology evidence="1">Lipid-anchor</topology>
        <topology evidence="1">GPI-anchor</topology>
    </subcellularLocation>
    <subcellularLocation>
        <location evidence="2">Secreted</location>
    </subcellularLocation>
</comment>
<sequence>MQFRAYASIAIFFAGAMAASATSSASAAVSTPVDLTEGVPTCGLTCIQSAVASSGCEATDPICLCTTGSKAFLAAGTTCLLQNSDCSAEDLQNIQNLAKTRCGTLLAATGSSASGSAAASVSGSATAKAAAVSGSATSSAAAVSAISTGGAMQVGASLMAVGAGAIAFIL</sequence>
<evidence type="ECO:0000256" key="8">
    <source>
        <dbReference type="ARBA" id="ARBA00023288"/>
    </source>
</evidence>
<dbReference type="EMBL" id="KL584975">
    <property type="protein sequence ID" value="KEQ88517.1"/>
    <property type="molecule type" value="Genomic_DNA"/>
</dbReference>
<feature type="signal peptide" evidence="10">
    <location>
        <begin position="1"/>
        <end position="18"/>
    </location>
</feature>
<name>A0A074Y2T8_AURPU</name>
<dbReference type="STRING" id="1043002.A0A074Y2T8"/>
<proteinExistence type="inferred from homology"/>
<keyword evidence="8" id="KW-0449">Lipoprotein</keyword>
<comment type="caution">
    <text evidence="9">Lacks conserved residue(s) required for the propagation of feature annotation.</text>
</comment>
<evidence type="ECO:0000256" key="5">
    <source>
        <dbReference type="ARBA" id="ARBA00022622"/>
    </source>
</evidence>
<dbReference type="PROSITE" id="PS52012">
    <property type="entry name" value="CFEM"/>
    <property type="match status" value="1"/>
</dbReference>
<dbReference type="GO" id="GO:0098552">
    <property type="term" value="C:side of membrane"/>
    <property type="evidence" value="ECO:0007669"/>
    <property type="project" value="UniProtKB-KW"/>
</dbReference>
<keyword evidence="5" id="KW-0472">Membrane</keyword>
<accession>A0A074Y2T8</accession>
<dbReference type="AlphaFoldDB" id="A0A074Y2T8"/>
<dbReference type="OrthoDB" id="3065412at2759"/>
<dbReference type="Proteomes" id="UP000030706">
    <property type="component" value="Unassembled WGS sequence"/>
</dbReference>
<evidence type="ECO:0000313" key="13">
    <source>
        <dbReference type="Proteomes" id="UP000030706"/>
    </source>
</evidence>
<evidence type="ECO:0000256" key="1">
    <source>
        <dbReference type="ARBA" id="ARBA00004589"/>
    </source>
</evidence>
<evidence type="ECO:0000256" key="7">
    <source>
        <dbReference type="ARBA" id="ARBA00023157"/>
    </source>
</evidence>
<gene>
    <name evidence="12" type="ORF">M438DRAFT_361844</name>
</gene>
<evidence type="ECO:0000313" key="12">
    <source>
        <dbReference type="EMBL" id="KEQ88517.1"/>
    </source>
</evidence>
<dbReference type="GO" id="GO:0046872">
    <property type="term" value="F:metal ion binding"/>
    <property type="evidence" value="ECO:0007669"/>
    <property type="project" value="UniProtKB-UniRule"/>
</dbReference>